<feature type="domain" description="P-type ATPase A" evidence="10">
    <location>
        <begin position="207"/>
        <end position="307"/>
    </location>
</feature>
<protein>
    <recommendedName>
        <fullName evidence="7">P-type Zn(2+) transporter</fullName>
        <ecNumber evidence="7">7.2.2.12</ecNumber>
    </recommendedName>
</protein>
<dbReference type="PRINTS" id="PR00119">
    <property type="entry name" value="CATATPASE"/>
</dbReference>
<proteinExistence type="inferred from homology"/>
<keyword evidence="9" id="KW-0479">Metal-binding</keyword>
<reference evidence="11" key="2">
    <citation type="submission" date="2021-04" db="EMBL/GenBank/DDBJ databases">
        <authorList>
            <person name="Gilroy R."/>
        </authorList>
    </citation>
    <scope>NUCLEOTIDE SEQUENCE</scope>
    <source>
        <strain evidence="11">ChiHecec2B26-446</strain>
    </source>
</reference>
<dbReference type="InterPro" id="IPR018303">
    <property type="entry name" value="ATPase_P-typ_P_site"/>
</dbReference>
<keyword evidence="9" id="KW-0547">Nucleotide-binding</keyword>
<keyword evidence="3" id="KW-0812">Transmembrane</keyword>
<reference evidence="11" key="1">
    <citation type="journal article" date="2021" name="PeerJ">
        <title>Extensive microbial diversity within the chicken gut microbiome revealed by metagenomics and culture.</title>
        <authorList>
            <person name="Gilroy R."/>
            <person name="Ravi A."/>
            <person name="Getino M."/>
            <person name="Pursley I."/>
            <person name="Horton D.L."/>
            <person name="Alikhan N.F."/>
            <person name="Baker D."/>
            <person name="Gharbi K."/>
            <person name="Hall N."/>
            <person name="Watson M."/>
            <person name="Adriaenssens E.M."/>
            <person name="Foster-Nyarko E."/>
            <person name="Jarju S."/>
            <person name="Secka A."/>
            <person name="Antonio M."/>
            <person name="Oren A."/>
            <person name="Chaudhuri R.R."/>
            <person name="La Ragione R."/>
            <person name="Hildebrand F."/>
            <person name="Pallen M.J."/>
        </authorList>
    </citation>
    <scope>NUCLEOTIDE SEQUENCE</scope>
    <source>
        <strain evidence="11">ChiHecec2B26-446</strain>
    </source>
</reference>
<evidence type="ECO:0000256" key="5">
    <source>
        <dbReference type="ARBA" id="ARBA00022989"/>
    </source>
</evidence>
<keyword evidence="6" id="KW-0472">Membrane</keyword>
<dbReference type="InterPro" id="IPR036412">
    <property type="entry name" value="HAD-like_sf"/>
</dbReference>
<dbReference type="GO" id="GO:0016463">
    <property type="term" value="F:P-type zinc transporter activity"/>
    <property type="evidence" value="ECO:0007669"/>
    <property type="project" value="UniProtKB-EC"/>
</dbReference>
<dbReference type="InterPro" id="IPR001757">
    <property type="entry name" value="P_typ_ATPase"/>
</dbReference>
<dbReference type="InterPro" id="IPR023299">
    <property type="entry name" value="ATPase_P-typ_cyto_dom_N"/>
</dbReference>
<evidence type="ECO:0000256" key="7">
    <source>
        <dbReference type="ARBA" id="ARBA00039097"/>
    </source>
</evidence>
<dbReference type="GO" id="GO:0016887">
    <property type="term" value="F:ATP hydrolysis activity"/>
    <property type="evidence" value="ECO:0007669"/>
    <property type="project" value="InterPro"/>
</dbReference>
<dbReference type="PROSITE" id="PS00154">
    <property type="entry name" value="ATPASE_E1_E2"/>
    <property type="match status" value="1"/>
</dbReference>
<dbReference type="EC" id="7.2.2.12" evidence="7"/>
<name>A0A9D1PW76_9BACT</name>
<dbReference type="GO" id="GO:0015086">
    <property type="term" value="F:cadmium ion transmembrane transporter activity"/>
    <property type="evidence" value="ECO:0007669"/>
    <property type="project" value="TreeGrafter"/>
</dbReference>
<comment type="subcellular location">
    <subcellularLocation>
        <location evidence="9">Cell membrane</location>
    </subcellularLocation>
    <subcellularLocation>
        <location evidence="1">Membrane</location>
    </subcellularLocation>
</comment>
<comment type="caution">
    <text evidence="11">The sequence shown here is derived from an EMBL/GenBank/DDBJ whole genome shotgun (WGS) entry which is preliminary data.</text>
</comment>
<dbReference type="InterPro" id="IPR008250">
    <property type="entry name" value="ATPase_P-typ_transduc_dom_A_sf"/>
</dbReference>
<dbReference type="Gene3D" id="3.40.1110.10">
    <property type="entry name" value="Calcium-transporting ATPase, cytoplasmic domain N"/>
    <property type="match status" value="1"/>
</dbReference>
<dbReference type="InterPro" id="IPR027256">
    <property type="entry name" value="P-typ_ATPase_IB"/>
</dbReference>
<evidence type="ECO:0000313" key="12">
    <source>
        <dbReference type="Proteomes" id="UP000886752"/>
    </source>
</evidence>
<evidence type="ECO:0000256" key="3">
    <source>
        <dbReference type="ARBA" id="ARBA00022692"/>
    </source>
</evidence>
<evidence type="ECO:0000313" key="11">
    <source>
        <dbReference type="EMBL" id="HIW00443.1"/>
    </source>
</evidence>
<dbReference type="Gene3D" id="3.40.50.1000">
    <property type="entry name" value="HAD superfamily/HAD-like"/>
    <property type="match status" value="1"/>
</dbReference>
<sequence length="721" mass="78228">MSFVIVHELQGTFSDGVVTCHGRMRCRCGLRLTLEEATELADSLAGLDGIVGVSVNPAIGSVLFFYEDDAARLSALKAIADAGDAIDEARTRPDFHGDELVRPRVEGPMAAALEIIRFYVLRPFMPTWYSIPSAILHAVPYLLKGLKELFLTHLNVSVLDATAIAVCLLRRDFRTARTLTLLLGIGDALESWTRQKSLDSLSSSLDLTTETVWVRNPDGTERQIGIRELQEGDVVVVNAGSSIPVDGVVVDGEGVVNQSAMTGEPIGVVRVAGHSVFAGTVMEEGSLCVRVTKVGDQTRLRQIVHFIEESESLKAGIQGRFERMADLAVPFTFGLAALVFLITRDPLRASSVLLVDYSCALKLTTPLTVLAAMREGALNNVVVKGGRYLEALRDVDTVVFDKTGTLTNATPRVAAVVAAPGFDEETVLRDMACLEEHFPHPVARAVVRAAEERRLRHPEEHDKVQYIVAHGVCSQLRGVNVVVGSRHYVEYDEGIDLTPLRTAMDEQAAMGRSLLYVGKGGRIAGMVAIEDPPRPEAARVIRTLREQGVDRILMITGDDERTARAIASRLGITEYRAQVLPTDKSDVVNQLLAEGRHVLMVGDGINDAPALSAATVGVAMTDGTDLAQGVANVLLTRSSLEGLITARQLGVRAMQRINTNYLYTMVFNSLFLMGGIFMILTPGLSAFLHNMTTVLLSIRAMRRNLTDEDLALALPESQESA</sequence>
<evidence type="ECO:0000256" key="8">
    <source>
        <dbReference type="ARBA" id="ARBA00047308"/>
    </source>
</evidence>
<evidence type="ECO:0000256" key="2">
    <source>
        <dbReference type="ARBA" id="ARBA00006024"/>
    </source>
</evidence>
<keyword evidence="9" id="KW-1003">Cell membrane</keyword>
<dbReference type="PANTHER" id="PTHR48085:SF5">
    <property type="entry name" value="CADMIUM_ZINC-TRANSPORTING ATPASE HMA4-RELATED"/>
    <property type="match status" value="1"/>
</dbReference>
<dbReference type="NCBIfam" id="TIGR01494">
    <property type="entry name" value="ATPase_P-type"/>
    <property type="match status" value="1"/>
</dbReference>
<dbReference type="GO" id="GO:0005524">
    <property type="term" value="F:ATP binding"/>
    <property type="evidence" value="ECO:0007669"/>
    <property type="project" value="UniProtKB-UniRule"/>
</dbReference>
<dbReference type="Pfam" id="PF00702">
    <property type="entry name" value="Hydrolase"/>
    <property type="match status" value="1"/>
</dbReference>
<comment type="similarity">
    <text evidence="2 9">Belongs to the cation transport ATPase (P-type) (TC 3.A.3) family. Type IB subfamily.</text>
</comment>
<comment type="catalytic activity">
    <reaction evidence="8">
        <text>Zn(2+)(in) + ATP + H2O = Zn(2+)(out) + ADP + phosphate + H(+)</text>
        <dbReference type="Rhea" id="RHEA:20621"/>
        <dbReference type="ChEBI" id="CHEBI:15377"/>
        <dbReference type="ChEBI" id="CHEBI:15378"/>
        <dbReference type="ChEBI" id="CHEBI:29105"/>
        <dbReference type="ChEBI" id="CHEBI:30616"/>
        <dbReference type="ChEBI" id="CHEBI:43474"/>
        <dbReference type="ChEBI" id="CHEBI:456216"/>
        <dbReference type="EC" id="7.2.2.12"/>
    </reaction>
</comment>
<evidence type="ECO:0000256" key="1">
    <source>
        <dbReference type="ARBA" id="ARBA00004370"/>
    </source>
</evidence>
<dbReference type="Proteomes" id="UP000886752">
    <property type="component" value="Unassembled WGS sequence"/>
</dbReference>
<dbReference type="SFLD" id="SFLDS00003">
    <property type="entry name" value="Haloacid_Dehalogenase"/>
    <property type="match status" value="1"/>
</dbReference>
<keyword evidence="9" id="KW-0067">ATP-binding</keyword>
<dbReference type="EMBL" id="DXHV01000048">
    <property type="protein sequence ID" value="HIW00443.1"/>
    <property type="molecule type" value="Genomic_DNA"/>
</dbReference>
<dbReference type="GO" id="GO:0046872">
    <property type="term" value="F:metal ion binding"/>
    <property type="evidence" value="ECO:0007669"/>
    <property type="project" value="UniProtKB-KW"/>
</dbReference>
<dbReference type="Gene3D" id="2.70.150.10">
    <property type="entry name" value="Calcium-transporting ATPase, cytoplasmic transduction domain A"/>
    <property type="match status" value="1"/>
</dbReference>
<keyword evidence="5" id="KW-1133">Transmembrane helix</keyword>
<dbReference type="InterPro" id="IPR044492">
    <property type="entry name" value="P_typ_ATPase_HD_dom"/>
</dbReference>
<dbReference type="SUPFAM" id="SSF56784">
    <property type="entry name" value="HAD-like"/>
    <property type="match status" value="1"/>
</dbReference>
<dbReference type="InterPro" id="IPR023214">
    <property type="entry name" value="HAD_sf"/>
</dbReference>
<dbReference type="NCBIfam" id="TIGR01525">
    <property type="entry name" value="ATPase-IB_hvy"/>
    <property type="match status" value="1"/>
</dbReference>
<dbReference type="SUPFAM" id="SSF81653">
    <property type="entry name" value="Calcium ATPase, transduction domain A"/>
    <property type="match status" value="1"/>
</dbReference>
<evidence type="ECO:0000259" key="10">
    <source>
        <dbReference type="Pfam" id="PF00122"/>
    </source>
</evidence>
<accession>A0A9D1PW76</accession>
<dbReference type="GO" id="GO:0005886">
    <property type="term" value="C:plasma membrane"/>
    <property type="evidence" value="ECO:0007669"/>
    <property type="project" value="UniProtKB-SubCell"/>
</dbReference>
<dbReference type="InterPro" id="IPR051014">
    <property type="entry name" value="Cation_Transport_ATPase_IB"/>
</dbReference>
<keyword evidence="4" id="KW-1278">Translocase</keyword>
<dbReference type="InterPro" id="IPR059000">
    <property type="entry name" value="ATPase_P-type_domA"/>
</dbReference>
<organism evidence="11 12">
    <name type="scientific">Candidatus Desulfovibrio intestinipullorum</name>
    <dbReference type="NCBI Taxonomy" id="2838536"/>
    <lineage>
        <taxon>Bacteria</taxon>
        <taxon>Pseudomonadati</taxon>
        <taxon>Thermodesulfobacteriota</taxon>
        <taxon>Desulfovibrionia</taxon>
        <taxon>Desulfovibrionales</taxon>
        <taxon>Desulfovibrionaceae</taxon>
        <taxon>Desulfovibrio</taxon>
    </lineage>
</organism>
<evidence type="ECO:0000256" key="6">
    <source>
        <dbReference type="ARBA" id="ARBA00023136"/>
    </source>
</evidence>
<dbReference type="SFLD" id="SFLDF00027">
    <property type="entry name" value="p-type_atpase"/>
    <property type="match status" value="1"/>
</dbReference>
<evidence type="ECO:0000256" key="4">
    <source>
        <dbReference type="ARBA" id="ARBA00022967"/>
    </source>
</evidence>
<dbReference type="SFLD" id="SFLDG00002">
    <property type="entry name" value="C1.7:_P-type_atpase_like"/>
    <property type="match status" value="1"/>
</dbReference>
<gene>
    <name evidence="11" type="ORF">H9894_04565</name>
</gene>
<dbReference type="PANTHER" id="PTHR48085">
    <property type="entry name" value="CADMIUM/ZINC-TRANSPORTING ATPASE HMA2-RELATED"/>
    <property type="match status" value="1"/>
</dbReference>
<evidence type="ECO:0000256" key="9">
    <source>
        <dbReference type="RuleBase" id="RU362081"/>
    </source>
</evidence>
<dbReference type="Pfam" id="PF00122">
    <property type="entry name" value="E1-E2_ATPase"/>
    <property type="match status" value="1"/>
</dbReference>
<dbReference type="AlphaFoldDB" id="A0A9D1PW76"/>